<name>A0AAE1MBR2_9FABA</name>
<feature type="region of interest" description="Disordered" evidence="1">
    <location>
        <begin position="248"/>
        <end position="310"/>
    </location>
</feature>
<dbReference type="Proteomes" id="UP001293593">
    <property type="component" value="Unassembled WGS sequence"/>
</dbReference>
<dbReference type="PANTHER" id="PTHR47481">
    <property type="match status" value="1"/>
</dbReference>
<reference evidence="2" key="1">
    <citation type="submission" date="2023-10" db="EMBL/GenBank/DDBJ databases">
        <title>Chromosome-level genome of the transformable northern wattle, Acacia crassicarpa.</title>
        <authorList>
            <person name="Massaro I."/>
            <person name="Sinha N.R."/>
            <person name="Poethig S."/>
            <person name="Leichty A.R."/>
        </authorList>
    </citation>
    <scope>NUCLEOTIDE SEQUENCE</scope>
    <source>
        <strain evidence="2">Acra3RX</strain>
        <tissue evidence="2">Leaf</tissue>
    </source>
</reference>
<dbReference type="PANTHER" id="PTHR47481:SF31">
    <property type="entry name" value="OS01G0873500 PROTEIN"/>
    <property type="match status" value="1"/>
</dbReference>
<comment type="caution">
    <text evidence="2">The sequence shown here is derived from an EMBL/GenBank/DDBJ whole genome shotgun (WGS) entry which is preliminary data.</text>
</comment>
<proteinExistence type="predicted"/>
<evidence type="ECO:0000256" key="1">
    <source>
        <dbReference type="SAM" id="MobiDB-lite"/>
    </source>
</evidence>
<accession>A0AAE1MBR2</accession>
<gene>
    <name evidence="2" type="ORF">QN277_005589</name>
</gene>
<evidence type="ECO:0000313" key="2">
    <source>
        <dbReference type="EMBL" id="KAK4259239.1"/>
    </source>
</evidence>
<dbReference type="Pfam" id="PF14223">
    <property type="entry name" value="Retrotran_gag_2"/>
    <property type="match status" value="1"/>
</dbReference>
<evidence type="ECO:0008006" key="4">
    <source>
        <dbReference type="Google" id="ProtNLM"/>
    </source>
</evidence>
<keyword evidence="3" id="KW-1185">Reference proteome</keyword>
<feature type="compositionally biased region" description="Basic residues" evidence="1">
    <location>
        <begin position="294"/>
        <end position="310"/>
    </location>
</feature>
<dbReference type="AlphaFoldDB" id="A0AAE1MBR2"/>
<feature type="compositionally biased region" description="Low complexity" evidence="1">
    <location>
        <begin position="275"/>
        <end position="284"/>
    </location>
</feature>
<protein>
    <recommendedName>
        <fullName evidence="4">Retrotransposon Copia-like N-terminal domain-containing protein</fullName>
    </recommendedName>
</protein>
<organism evidence="2 3">
    <name type="scientific">Acacia crassicarpa</name>
    <name type="common">northern wattle</name>
    <dbReference type="NCBI Taxonomy" id="499986"/>
    <lineage>
        <taxon>Eukaryota</taxon>
        <taxon>Viridiplantae</taxon>
        <taxon>Streptophyta</taxon>
        <taxon>Embryophyta</taxon>
        <taxon>Tracheophyta</taxon>
        <taxon>Spermatophyta</taxon>
        <taxon>Magnoliopsida</taxon>
        <taxon>eudicotyledons</taxon>
        <taxon>Gunneridae</taxon>
        <taxon>Pentapetalae</taxon>
        <taxon>rosids</taxon>
        <taxon>fabids</taxon>
        <taxon>Fabales</taxon>
        <taxon>Fabaceae</taxon>
        <taxon>Caesalpinioideae</taxon>
        <taxon>mimosoid clade</taxon>
        <taxon>Acacieae</taxon>
        <taxon>Acacia</taxon>
    </lineage>
</organism>
<dbReference type="EMBL" id="JAWXYG010000011">
    <property type="protein sequence ID" value="KAK4259239.1"/>
    <property type="molecule type" value="Genomic_DNA"/>
</dbReference>
<sequence length="329" mass="36221">MAESSPSSHDEATSRTTQTFAIPSNITVTVVSKTNSLFSSFNQVNSVKLDRGNYLLWESIVLLIVEGNKLYHHLDGSVTSPPRLILDGAEMKPNPDYTDWHATDRLLVGWLHNTMSVEIGAQLLHCQTAKAIWFEARSLAGASTKARVMVYKSDLHRTRKGGMSMSDFLNKMKSIADQLTLAGSPVPHEDLVLHTLNGLDAEYNAIVVKLLDQTHLSWVDIQAHLLAFENRIEQLNQFANLSLEPTAQLATRGAPPRPNSSSWSDSDGSHGGWRGSNQGFSGRNYRGRGGGRSARGRGNRGGGRRPFCHYCKRSSHDISKCYSLTDDSG</sequence>
<evidence type="ECO:0000313" key="3">
    <source>
        <dbReference type="Proteomes" id="UP001293593"/>
    </source>
</evidence>